<dbReference type="InterPro" id="IPR058063">
    <property type="entry name" value="FFLEE_fam"/>
</dbReference>
<name>A0A2S6MTP3_9HYPH</name>
<accession>A0A2S6MTP3</accession>
<dbReference type="Proteomes" id="UP000239089">
    <property type="component" value="Unassembled WGS sequence"/>
</dbReference>
<evidence type="ECO:0000313" key="3">
    <source>
        <dbReference type="Proteomes" id="UP000239089"/>
    </source>
</evidence>
<gene>
    <name evidence="2" type="ORF">CCR94_24200</name>
</gene>
<dbReference type="OrthoDB" id="7957365at2"/>
<dbReference type="NCBIfam" id="NF047641">
    <property type="entry name" value="FFLEE_fam"/>
    <property type="match status" value="1"/>
</dbReference>
<organism evidence="2 3">
    <name type="scientific">Rhodoblastus sphagnicola</name>
    <dbReference type="NCBI Taxonomy" id="333368"/>
    <lineage>
        <taxon>Bacteria</taxon>
        <taxon>Pseudomonadati</taxon>
        <taxon>Pseudomonadota</taxon>
        <taxon>Alphaproteobacteria</taxon>
        <taxon>Hyphomicrobiales</taxon>
        <taxon>Rhodoblastaceae</taxon>
        <taxon>Rhodoblastus</taxon>
    </lineage>
</organism>
<feature type="domain" description="DUF8198" evidence="1">
    <location>
        <begin position="33"/>
        <end position="230"/>
    </location>
</feature>
<reference evidence="2 3" key="1">
    <citation type="journal article" date="2018" name="Arch. Microbiol.">
        <title>New insights into the metabolic potential of the phototrophic purple bacterium Rhodopila globiformis DSM 161(T) from its draft genome sequence and evidence for a vanadium-dependent nitrogenase.</title>
        <authorList>
            <person name="Imhoff J.F."/>
            <person name="Rahn T."/>
            <person name="Kunzel S."/>
            <person name="Neulinger S.C."/>
        </authorList>
    </citation>
    <scope>NUCLEOTIDE SEQUENCE [LARGE SCALE GENOMIC DNA]</scope>
    <source>
        <strain evidence="2 3">DSM 16996</strain>
    </source>
</reference>
<comment type="caution">
    <text evidence="2">The sequence shown here is derived from an EMBL/GenBank/DDBJ whole genome shotgun (WGS) entry which is preliminary data.</text>
</comment>
<sequence>MNRETPSKDLAIQRLEAQLTRAAVIKTTTGADAGARAARLRLRAWQAARLARSHADLLVHPKYAAAARFFLTDLRGPQDRGVDEDAIRRVLPLMKKGLPASGIETIADAIELDTLSDALDAEMAAIVERGAAYGEAYRQTGRRDDRARQIELMRHLGHKLEALAGAPLIGLALKAMRKPAQIGGFGELHGFLERGYAAFRQMGGARDFVETLARREEAISAALFSGDDSPLTG</sequence>
<dbReference type="Pfam" id="PF26621">
    <property type="entry name" value="DUF8198"/>
    <property type="match status" value="1"/>
</dbReference>
<proteinExistence type="predicted"/>
<dbReference type="EMBL" id="NHSJ01000141">
    <property type="protein sequence ID" value="PPQ25737.1"/>
    <property type="molecule type" value="Genomic_DNA"/>
</dbReference>
<keyword evidence="3" id="KW-1185">Reference proteome</keyword>
<dbReference type="RefSeq" id="WP_104510851.1">
    <property type="nucleotide sequence ID" value="NZ_JACIGC010000003.1"/>
</dbReference>
<dbReference type="InterPro" id="IPR058511">
    <property type="entry name" value="DUF8198"/>
</dbReference>
<protein>
    <recommendedName>
        <fullName evidence="1">DUF8198 domain-containing protein</fullName>
    </recommendedName>
</protein>
<evidence type="ECO:0000313" key="2">
    <source>
        <dbReference type="EMBL" id="PPQ25737.1"/>
    </source>
</evidence>
<dbReference type="AlphaFoldDB" id="A0A2S6MTP3"/>
<evidence type="ECO:0000259" key="1">
    <source>
        <dbReference type="Pfam" id="PF26621"/>
    </source>
</evidence>